<sequence length="248" mass="25972">MNISGKKVLVTGGGSGIGLAIANAFLAQGALVTICGRTQEKLDQACADTGGSMTAIVADIGKPGTAELLKKAVGRAGGIDILVNNAGIQLNYSFFDRSYEDLSKDIEHEIAINLLGPMKLTAALLPVLQASEGAAVINIGSVLGIAPKGSAAVYCASKAGIRNFSRTLRYQAEERGARLHVMDVLVPLVDTDMTAGRGSGKIPPKQVGEAVVAGLRKNRKEVNVGKVPIFRFIMRIAPRLGYKMLRGS</sequence>
<dbReference type="PRINTS" id="PR00081">
    <property type="entry name" value="GDHRDH"/>
</dbReference>
<dbReference type="InterPro" id="IPR002347">
    <property type="entry name" value="SDR_fam"/>
</dbReference>
<evidence type="ECO:0000256" key="2">
    <source>
        <dbReference type="ARBA" id="ARBA00023002"/>
    </source>
</evidence>
<dbReference type="PRINTS" id="PR00080">
    <property type="entry name" value="SDRFAMILY"/>
</dbReference>
<protein>
    <submittedName>
        <fullName evidence="3">3-oxoacyl-[acyl-carrier protein] reductase</fullName>
        <ecNumber evidence="3">1.1.1.100</ecNumber>
    </submittedName>
</protein>
<dbReference type="InterPro" id="IPR036291">
    <property type="entry name" value="NAD(P)-bd_dom_sf"/>
</dbReference>
<organism evidence="3">
    <name type="scientific">hydrothermal vent metagenome</name>
    <dbReference type="NCBI Taxonomy" id="652676"/>
    <lineage>
        <taxon>unclassified sequences</taxon>
        <taxon>metagenomes</taxon>
        <taxon>ecological metagenomes</taxon>
    </lineage>
</organism>
<comment type="similarity">
    <text evidence="1">Belongs to the short-chain dehydrogenases/reductases (SDR) family.</text>
</comment>
<reference evidence="3" key="1">
    <citation type="submission" date="2018-06" db="EMBL/GenBank/DDBJ databases">
        <authorList>
            <person name="Zhirakovskaya E."/>
        </authorList>
    </citation>
    <scope>NUCLEOTIDE SEQUENCE</scope>
</reference>
<dbReference type="PROSITE" id="PS00061">
    <property type="entry name" value="ADH_SHORT"/>
    <property type="match status" value="1"/>
</dbReference>
<dbReference type="PANTHER" id="PTHR44196">
    <property type="entry name" value="DEHYDROGENASE/REDUCTASE SDR FAMILY MEMBER 7B"/>
    <property type="match status" value="1"/>
</dbReference>
<name>A0A3B0R8V6_9ZZZZ</name>
<evidence type="ECO:0000313" key="3">
    <source>
        <dbReference type="EMBL" id="VAV89650.1"/>
    </source>
</evidence>
<accession>A0A3B0R8V6</accession>
<dbReference type="Pfam" id="PF00106">
    <property type="entry name" value="adh_short"/>
    <property type="match status" value="1"/>
</dbReference>
<keyword evidence="2 3" id="KW-0560">Oxidoreductase</keyword>
<dbReference type="AlphaFoldDB" id="A0A3B0R8V6"/>
<evidence type="ECO:0000256" key="1">
    <source>
        <dbReference type="ARBA" id="ARBA00006484"/>
    </source>
</evidence>
<dbReference type="GO" id="GO:0004316">
    <property type="term" value="F:3-oxoacyl-[acyl-carrier-protein] reductase (NADPH) activity"/>
    <property type="evidence" value="ECO:0007669"/>
    <property type="project" value="UniProtKB-EC"/>
</dbReference>
<gene>
    <name evidence="3" type="ORF">MNBD_ALPHA07-1763</name>
</gene>
<dbReference type="Gene3D" id="3.40.50.720">
    <property type="entry name" value="NAD(P)-binding Rossmann-like Domain"/>
    <property type="match status" value="1"/>
</dbReference>
<dbReference type="InterPro" id="IPR020904">
    <property type="entry name" value="Sc_DH/Rdtase_CS"/>
</dbReference>
<dbReference type="PANTHER" id="PTHR44196:SF1">
    <property type="entry name" value="DEHYDROGENASE_REDUCTASE SDR FAMILY MEMBER 7B"/>
    <property type="match status" value="1"/>
</dbReference>
<dbReference type="EMBL" id="UOEG01000049">
    <property type="protein sequence ID" value="VAV89650.1"/>
    <property type="molecule type" value="Genomic_DNA"/>
</dbReference>
<dbReference type="SUPFAM" id="SSF51735">
    <property type="entry name" value="NAD(P)-binding Rossmann-fold domains"/>
    <property type="match status" value="1"/>
</dbReference>
<proteinExistence type="inferred from homology"/>
<dbReference type="GO" id="GO:0016020">
    <property type="term" value="C:membrane"/>
    <property type="evidence" value="ECO:0007669"/>
    <property type="project" value="TreeGrafter"/>
</dbReference>
<dbReference type="EC" id="1.1.1.100" evidence="3"/>